<dbReference type="EMBL" id="SOBH01000003">
    <property type="protein sequence ID" value="TDT74295.1"/>
    <property type="molecule type" value="Genomic_DNA"/>
</dbReference>
<name>A0A4V3EVU8_9RHOB</name>
<keyword evidence="2" id="KW-1003">Cell membrane</keyword>
<keyword evidence="3 6" id="KW-0812">Transmembrane</keyword>
<feature type="domain" description="Cardiolipin synthase N-terminal" evidence="7">
    <location>
        <begin position="14"/>
        <end position="56"/>
    </location>
</feature>
<sequence length="63" mass="6617">MLEYSGIGGLIILALDIWAIVSIIGSRASTGAKVGWTLLVLLLPIVGFVIWFFAGPRSAASTI</sequence>
<dbReference type="Proteomes" id="UP000294563">
    <property type="component" value="Unassembled WGS sequence"/>
</dbReference>
<keyword evidence="5 6" id="KW-0472">Membrane</keyword>
<evidence type="ECO:0000256" key="6">
    <source>
        <dbReference type="SAM" id="Phobius"/>
    </source>
</evidence>
<proteinExistence type="predicted"/>
<protein>
    <submittedName>
        <fullName evidence="8">Phospholipase D-like protein</fullName>
    </submittedName>
</protein>
<evidence type="ECO:0000256" key="3">
    <source>
        <dbReference type="ARBA" id="ARBA00022692"/>
    </source>
</evidence>
<evidence type="ECO:0000313" key="8">
    <source>
        <dbReference type="EMBL" id="TDT74295.1"/>
    </source>
</evidence>
<accession>A0A4V3EVU8</accession>
<evidence type="ECO:0000256" key="2">
    <source>
        <dbReference type="ARBA" id="ARBA00022475"/>
    </source>
</evidence>
<feature type="transmembrane region" description="Helical" evidence="6">
    <location>
        <begin position="36"/>
        <end position="54"/>
    </location>
</feature>
<dbReference type="AlphaFoldDB" id="A0A4V3EVU8"/>
<dbReference type="GO" id="GO:0005886">
    <property type="term" value="C:plasma membrane"/>
    <property type="evidence" value="ECO:0007669"/>
    <property type="project" value="UniProtKB-SubCell"/>
</dbReference>
<reference evidence="8 9" key="1">
    <citation type="submission" date="2019-03" db="EMBL/GenBank/DDBJ databases">
        <title>Genomic Encyclopedia of Archaeal and Bacterial Type Strains, Phase II (KMG-II): from individual species to whole genera.</title>
        <authorList>
            <person name="Goeker M."/>
        </authorList>
    </citation>
    <scope>NUCLEOTIDE SEQUENCE [LARGE SCALE GENOMIC DNA]</scope>
    <source>
        <strain evidence="8 9">DSM 29467</strain>
    </source>
</reference>
<evidence type="ECO:0000256" key="1">
    <source>
        <dbReference type="ARBA" id="ARBA00004651"/>
    </source>
</evidence>
<dbReference type="InterPro" id="IPR027379">
    <property type="entry name" value="CLS_N"/>
</dbReference>
<evidence type="ECO:0000256" key="4">
    <source>
        <dbReference type="ARBA" id="ARBA00022989"/>
    </source>
</evidence>
<gene>
    <name evidence="8" type="ORF">BDE40_3092</name>
</gene>
<comment type="caution">
    <text evidence="8">The sequence shown here is derived from an EMBL/GenBank/DDBJ whole genome shotgun (WGS) entry which is preliminary data.</text>
</comment>
<organism evidence="8 9">
    <name type="scientific">Litoreibacter halocynthiae</name>
    <dbReference type="NCBI Taxonomy" id="1242689"/>
    <lineage>
        <taxon>Bacteria</taxon>
        <taxon>Pseudomonadati</taxon>
        <taxon>Pseudomonadota</taxon>
        <taxon>Alphaproteobacteria</taxon>
        <taxon>Rhodobacterales</taxon>
        <taxon>Roseobacteraceae</taxon>
        <taxon>Litoreibacter</taxon>
    </lineage>
</organism>
<keyword evidence="9" id="KW-1185">Reference proteome</keyword>
<keyword evidence="4 6" id="KW-1133">Transmembrane helix</keyword>
<feature type="transmembrane region" description="Helical" evidence="6">
    <location>
        <begin position="6"/>
        <end position="24"/>
    </location>
</feature>
<evidence type="ECO:0000256" key="5">
    <source>
        <dbReference type="ARBA" id="ARBA00023136"/>
    </source>
</evidence>
<evidence type="ECO:0000313" key="9">
    <source>
        <dbReference type="Proteomes" id="UP000294563"/>
    </source>
</evidence>
<comment type="subcellular location">
    <subcellularLocation>
        <location evidence="1">Cell membrane</location>
        <topology evidence="1">Multi-pass membrane protein</topology>
    </subcellularLocation>
</comment>
<dbReference type="Pfam" id="PF13396">
    <property type="entry name" value="PLDc_N"/>
    <property type="match status" value="1"/>
</dbReference>
<dbReference type="RefSeq" id="WP_211342444.1">
    <property type="nucleotide sequence ID" value="NZ_CANMAE010000001.1"/>
</dbReference>
<evidence type="ECO:0000259" key="7">
    <source>
        <dbReference type="Pfam" id="PF13396"/>
    </source>
</evidence>